<feature type="transmembrane region" description="Helical" evidence="1">
    <location>
        <begin position="156"/>
        <end position="178"/>
    </location>
</feature>
<proteinExistence type="predicted"/>
<feature type="transmembrane region" description="Helical" evidence="1">
    <location>
        <begin position="83"/>
        <end position="105"/>
    </location>
</feature>
<accession>A0A077M3G4</accession>
<dbReference type="InterPro" id="IPR021315">
    <property type="entry name" value="Gap/Sap"/>
</dbReference>
<dbReference type="STRING" id="1194083.BN12_330005"/>
<dbReference type="AlphaFoldDB" id="A0A077M3G4"/>
<protein>
    <submittedName>
        <fullName evidence="2">Uncharacterized protein</fullName>
    </submittedName>
</protein>
<dbReference type="EMBL" id="CAJB01000257">
    <property type="protein sequence ID" value="CCH78719.1"/>
    <property type="molecule type" value="Genomic_DNA"/>
</dbReference>
<evidence type="ECO:0000313" key="2">
    <source>
        <dbReference type="EMBL" id="CCH78719.1"/>
    </source>
</evidence>
<name>A0A077M3G4_9MICO</name>
<evidence type="ECO:0000256" key="1">
    <source>
        <dbReference type="SAM" id="Phobius"/>
    </source>
</evidence>
<feature type="transmembrane region" description="Helical" evidence="1">
    <location>
        <begin position="48"/>
        <end position="71"/>
    </location>
</feature>
<organism evidence="2 3">
    <name type="scientific">Nostocoides japonicum T1-X7</name>
    <dbReference type="NCBI Taxonomy" id="1194083"/>
    <lineage>
        <taxon>Bacteria</taxon>
        <taxon>Bacillati</taxon>
        <taxon>Actinomycetota</taxon>
        <taxon>Actinomycetes</taxon>
        <taxon>Micrococcales</taxon>
        <taxon>Intrasporangiaceae</taxon>
        <taxon>Nostocoides</taxon>
    </lineage>
</organism>
<keyword evidence="1" id="KW-0812">Transmembrane</keyword>
<feature type="transmembrane region" description="Helical" evidence="1">
    <location>
        <begin position="190"/>
        <end position="214"/>
    </location>
</feature>
<keyword evidence="1" id="KW-1133">Transmembrane helix</keyword>
<dbReference type="RefSeq" id="WP_048550878.1">
    <property type="nucleotide sequence ID" value="NZ_HF570958.1"/>
</dbReference>
<comment type="caution">
    <text evidence="2">The sequence shown here is derived from an EMBL/GenBank/DDBJ whole genome shotgun (WGS) entry which is preliminary data.</text>
</comment>
<keyword evidence="1" id="KW-0472">Membrane</keyword>
<reference evidence="2 3" key="1">
    <citation type="journal article" date="2013" name="ISME J.">
        <title>A metabolic model for members of the genus Tetrasphaera involved in enhanced biological phosphorus removal.</title>
        <authorList>
            <person name="Kristiansen R."/>
            <person name="Nguyen H.T.T."/>
            <person name="Saunders A.M."/>
            <person name="Nielsen J.L."/>
            <person name="Wimmer R."/>
            <person name="Le V.Q."/>
            <person name="McIlroy S.J."/>
            <person name="Petrovski S."/>
            <person name="Seviour R.J."/>
            <person name="Calteau A."/>
            <person name="Nielsen K.L."/>
            <person name="Nielsen P.H."/>
        </authorList>
    </citation>
    <scope>NUCLEOTIDE SEQUENCE [LARGE SCALE GENOMIC DNA]</scope>
    <source>
        <strain evidence="2 3">T1-X7</strain>
    </source>
</reference>
<dbReference type="OrthoDB" id="3711197at2"/>
<evidence type="ECO:0000313" key="3">
    <source>
        <dbReference type="Proteomes" id="UP000035721"/>
    </source>
</evidence>
<dbReference type="Pfam" id="PF11139">
    <property type="entry name" value="SfLAP"/>
    <property type="match status" value="1"/>
</dbReference>
<sequence length="259" mass="26539">MLTALLAGITASGGIHGMPGLVRIVGLPGMVELTAVAGSAHTVVASAGTVALSVLPLSILASWSPVVFLNASTVASNEGERGALRFLAGNALVLVVIGGASIGLLGATAADDTARALASRWVDAVLALILIGYAVKLIRTPPAPPSTEPDQTPSRGVFAWGVVGMLTNFTTLPLYVSVAQRLGASPLPAVVNVVYLVVATVIVLAPAWIPALVFRFAPDKVGVSPRWRLRIAQGTRWASVVACCVGATFLLWHATAGLR</sequence>
<feature type="transmembrane region" description="Helical" evidence="1">
    <location>
        <begin position="235"/>
        <end position="254"/>
    </location>
</feature>
<gene>
    <name evidence="2" type="ORF">BN12_330005</name>
</gene>
<keyword evidence="3" id="KW-1185">Reference proteome</keyword>
<dbReference type="Proteomes" id="UP000035721">
    <property type="component" value="Unassembled WGS sequence"/>
</dbReference>
<feature type="transmembrane region" description="Helical" evidence="1">
    <location>
        <begin position="117"/>
        <end position="135"/>
    </location>
</feature>